<sequence length="130" mass="13601">MNRPAFFGTQRKMTRRLGAVVLGTQAPVVLFGAVGARALADASGQGGAGVYLWAGTGLAVALLVAAGLLRRPYGVTLGWALQVATLLCGVVLPMMVVAALVFGALWWVALVQGARMDDLTESYLQRQAQT</sequence>
<keyword evidence="1" id="KW-0472">Membrane</keyword>
<keyword evidence="1" id="KW-0812">Transmembrane</keyword>
<organism evidence="2 3">
    <name type="scientific">Austwickia chelonae NBRC 105200</name>
    <dbReference type="NCBI Taxonomy" id="1184607"/>
    <lineage>
        <taxon>Bacteria</taxon>
        <taxon>Bacillati</taxon>
        <taxon>Actinomycetota</taxon>
        <taxon>Actinomycetes</taxon>
        <taxon>Micrococcales</taxon>
        <taxon>Dermatophilaceae</taxon>
        <taxon>Austwickia</taxon>
    </lineage>
</organism>
<dbReference type="Pfam" id="PF14017">
    <property type="entry name" value="DUF4233"/>
    <property type="match status" value="1"/>
</dbReference>
<dbReference type="eggNOG" id="ENOG503294F">
    <property type="taxonomic scope" value="Bacteria"/>
</dbReference>
<gene>
    <name evidence="2" type="ORF">AUCHE_05_02780</name>
</gene>
<evidence type="ECO:0000313" key="3">
    <source>
        <dbReference type="Proteomes" id="UP000008495"/>
    </source>
</evidence>
<dbReference type="Proteomes" id="UP000008495">
    <property type="component" value="Unassembled WGS sequence"/>
</dbReference>
<comment type="caution">
    <text evidence="2">The sequence shown here is derived from an EMBL/GenBank/DDBJ whole genome shotgun (WGS) entry which is preliminary data.</text>
</comment>
<evidence type="ECO:0000256" key="1">
    <source>
        <dbReference type="SAM" id="Phobius"/>
    </source>
</evidence>
<name>K6VKU3_9MICO</name>
<dbReference type="EMBL" id="BAGZ01000005">
    <property type="protein sequence ID" value="GAB77369.1"/>
    <property type="molecule type" value="Genomic_DNA"/>
</dbReference>
<keyword evidence="3" id="KW-1185">Reference proteome</keyword>
<feature type="transmembrane region" description="Helical" evidence="1">
    <location>
        <begin position="81"/>
        <end position="109"/>
    </location>
</feature>
<accession>K6VKU3</accession>
<dbReference type="RefSeq" id="WP_006502121.1">
    <property type="nucleotide sequence ID" value="NZ_BAGZ01000005.1"/>
</dbReference>
<feature type="transmembrane region" description="Helical" evidence="1">
    <location>
        <begin position="50"/>
        <end position="69"/>
    </location>
</feature>
<dbReference type="InterPro" id="IPR025327">
    <property type="entry name" value="DUF4233"/>
</dbReference>
<proteinExistence type="predicted"/>
<reference evidence="2 3" key="1">
    <citation type="submission" date="2012-08" db="EMBL/GenBank/DDBJ databases">
        <title>Whole genome shotgun sequence of Austwickia chelonae NBRC 105200.</title>
        <authorList>
            <person name="Yoshida I."/>
            <person name="Hosoyama A."/>
            <person name="Tsuchikane K."/>
            <person name="Katsumata H."/>
            <person name="Ando Y."/>
            <person name="Ohji S."/>
            <person name="Hamada M."/>
            <person name="Tamura T."/>
            <person name="Yamazoe A."/>
            <person name="Yamazaki S."/>
            <person name="Fujita N."/>
        </authorList>
    </citation>
    <scope>NUCLEOTIDE SEQUENCE [LARGE SCALE GENOMIC DNA]</scope>
    <source>
        <strain evidence="2 3">NBRC 105200</strain>
    </source>
</reference>
<evidence type="ECO:0008006" key="4">
    <source>
        <dbReference type="Google" id="ProtNLM"/>
    </source>
</evidence>
<dbReference type="AlphaFoldDB" id="K6VKU3"/>
<protein>
    <recommendedName>
        <fullName evidence="4">DUF4233 domain-containing protein</fullName>
    </recommendedName>
</protein>
<keyword evidence="1" id="KW-1133">Transmembrane helix</keyword>
<dbReference type="STRING" id="100225.SAMN05421595_1197"/>
<evidence type="ECO:0000313" key="2">
    <source>
        <dbReference type="EMBL" id="GAB77369.1"/>
    </source>
</evidence>